<dbReference type="InterPro" id="IPR037120">
    <property type="entry name" value="Haem_peroxidase_sf_animal"/>
</dbReference>
<protein>
    <submittedName>
        <fullName evidence="1">Uncharacterized protein</fullName>
    </submittedName>
</protein>
<reference evidence="1" key="1">
    <citation type="submission" date="2015-05" db="UniProtKB">
        <authorList>
            <consortium name="EnsemblMetazoa"/>
        </authorList>
    </citation>
    <scope>IDENTIFICATION</scope>
</reference>
<dbReference type="InterPro" id="IPR010255">
    <property type="entry name" value="Haem_peroxidase_sf"/>
</dbReference>
<dbReference type="InterPro" id="IPR019791">
    <property type="entry name" value="Haem_peroxidase_animal"/>
</dbReference>
<dbReference type="GO" id="GO:0004601">
    <property type="term" value="F:peroxidase activity"/>
    <property type="evidence" value="ECO:0007669"/>
    <property type="project" value="InterPro"/>
</dbReference>
<dbReference type="InParanoid" id="T1IAX5"/>
<keyword evidence="2" id="KW-1185">Reference proteome</keyword>
<dbReference type="GO" id="GO:0020037">
    <property type="term" value="F:heme binding"/>
    <property type="evidence" value="ECO:0007669"/>
    <property type="project" value="InterPro"/>
</dbReference>
<dbReference type="HOGENOM" id="CLU_2545455_0_0_1"/>
<dbReference type="GO" id="GO:0006979">
    <property type="term" value="P:response to oxidative stress"/>
    <property type="evidence" value="ECO:0007669"/>
    <property type="project" value="InterPro"/>
</dbReference>
<evidence type="ECO:0000313" key="1">
    <source>
        <dbReference type="EnsemblMetazoa" id="RPRC013446-PA"/>
    </source>
</evidence>
<dbReference type="PROSITE" id="PS50292">
    <property type="entry name" value="PEROXIDASE_3"/>
    <property type="match status" value="1"/>
</dbReference>
<dbReference type="AlphaFoldDB" id="T1IAX5"/>
<dbReference type="Pfam" id="PF03098">
    <property type="entry name" value="An_peroxidase"/>
    <property type="match status" value="1"/>
</dbReference>
<dbReference type="Proteomes" id="UP000015103">
    <property type="component" value="Unassembled WGS sequence"/>
</dbReference>
<evidence type="ECO:0000313" key="2">
    <source>
        <dbReference type="Proteomes" id="UP000015103"/>
    </source>
</evidence>
<name>T1IAX5_RHOPR</name>
<sequence>MAYLQLVLNALAFRSVLEELIYFCSLEQHAVAQTSFICQPSPYRTKDGSCNNVRHPEWGAAYTPFLRMLPRRTKSQDSLTRRS</sequence>
<accession>T1IAX5</accession>
<organism evidence="1 2">
    <name type="scientific">Rhodnius prolixus</name>
    <name type="common">Triatomid bug</name>
    <dbReference type="NCBI Taxonomy" id="13249"/>
    <lineage>
        <taxon>Eukaryota</taxon>
        <taxon>Metazoa</taxon>
        <taxon>Ecdysozoa</taxon>
        <taxon>Arthropoda</taxon>
        <taxon>Hexapoda</taxon>
        <taxon>Insecta</taxon>
        <taxon>Pterygota</taxon>
        <taxon>Neoptera</taxon>
        <taxon>Paraneoptera</taxon>
        <taxon>Hemiptera</taxon>
        <taxon>Heteroptera</taxon>
        <taxon>Panheteroptera</taxon>
        <taxon>Cimicomorpha</taxon>
        <taxon>Reduviidae</taxon>
        <taxon>Triatominae</taxon>
        <taxon>Rhodnius</taxon>
    </lineage>
</organism>
<dbReference type="EnsemblMetazoa" id="RPRC013446-RA">
    <property type="protein sequence ID" value="RPRC013446-PA"/>
    <property type="gene ID" value="RPRC013446"/>
</dbReference>
<proteinExistence type="predicted"/>
<dbReference type="VEuPathDB" id="VectorBase:RPRC013446"/>
<dbReference type="EMBL" id="ACPB03005810">
    <property type="status" value="NOT_ANNOTATED_CDS"/>
    <property type="molecule type" value="Genomic_DNA"/>
</dbReference>
<dbReference type="SUPFAM" id="SSF48113">
    <property type="entry name" value="Heme-dependent peroxidases"/>
    <property type="match status" value="1"/>
</dbReference>
<dbReference type="Gene3D" id="1.10.640.10">
    <property type="entry name" value="Haem peroxidase domain superfamily, animal type"/>
    <property type="match status" value="1"/>
</dbReference>